<dbReference type="InterPro" id="IPR028098">
    <property type="entry name" value="Glyco_trans_4-like_N"/>
</dbReference>
<dbReference type="GO" id="GO:0016757">
    <property type="term" value="F:glycosyltransferase activity"/>
    <property type="evidence" value="ECO:0007669"/>
    <property type="project" value="UniProtKB-KW"/>
</dbReference>
<organism evidence="5 6">
    <name type="scientific">Rhodococcus pyridinivorans</name>
    <dbReference type="NCBI Taxonomy" id="103816"/>
    <lineage>
        <taxon>Bacteria</taxon>
        <taxon>Bacillati</taxon>
        <taxon>Actinomycetota</taxon>
        <taxon>Actinomycetes</taxon>
        <taxon>Mycobacteriales</taxon>
        <taxon>Nocardiaceae</taxon>
        <taxon>Rhodococcus</taxon>
    </lineage>
</organism>
<keyword evidence="2 5" id="KW-0808">Transferase</keyword>
<evidence type="ECO:0000256" key="2">
    <source>
        <dbReference type="ARBA" id="ARBA00022679"/>
    </source>
</evidence>
<evidence type="ECO:0000313" key="6">
    <source>
        <dbReference type="Proteomes" id="UP000593818"/>
    </source>
</evidence>
<dbReference type="EMBL" id="CP063450">
    <property type="protein sequence ID" value="QOV98107.1"/>
    <property type="molecule type" value="Genomic_DNA"/>
</dbReference>
<keyword evidence="1" id="KW-0328">Glycosyltransferase</keyword>
<dbReference type="InterPro" id="IPR001296">
    <property type="entry name" value="Glyco_trans_1"/>
</dbReference>
<dbReference type="SUPFAM" id="SSF53756">
    <property type="entry name" value="UDP-Glycosyltransferase/glycogen phosphorylase"/>
    <property type="match status" value="1"/>
</dbReference>
<evidence type="ECO:0000259" key="4">
    <source>
        <dbReference type="Pfam" id="PF13439"/>
    </source>
</evidence>
<feature type="domain" description="Glycosyl transferase family 1" evidence="3">
    <location>
        <begin position="168"/>
        <end position="314"/>
    </location>
</feature>
<evidence type="ECO:0000313" key="5">
    <source>
        <dbReference type="EMBL" id="QOV98107.1"/>
    </source>
</evidence>
<dbReference type="AlphaFoldDB" id="A0A7M2XK96"/>
<dbReference type="GO" id="GO:0009103">
    <property type="term" value="P:lipopolysaccharide biosynthetic process"/>
    <property type="evidence" value="ECO:0007669"/>
    <property type="project" value="TreeGrafter"/>
</dbReference>
<evidence type="ECO:0000259" key="3">
    <source>
        <dbReference type="Pfam" id="PF00534"/>
    </source>
</evidence>
<sequence>MRVLFPARIVDRHVGGNTTYGRRLEAGLLARGVNTGRIPAQRHPALTAFGETATALRKRSSQEVLHYLADTGPLLPARNPSVVTVHGIASRWAQGIRDPKQETIWRARVRLAIRNTTALVTVSESSADDISEVFGVERDDITVIPHGLDLPTRSFDESVLRDQFPDWSGNPYALYVGNIEPRKNLVELVRAFESPEVKNLGIPLVIAGKTAWNSERSMEEIRSASNARYLGFVSEEEKEALLQNATMFIFPSLYEGFGFPVLEALARGVPTICTTNGALAEIAGPAHTLKETTSDCIADAVVTIFGDTNYRSEIRHLGPQWADRFKWDSSVDQHLAVYRKVL</sequence>
<proteinExistence type="predicted"/>
<accession>A0A7M2XK96</accession>
<keyword evidence="6" id="KW-1185">Reference proteome</keyword>
<reference evidence="5 6" key="1">
    <citation type="submission" date="2020-10" db="EMBL/GenBank/DDBJ databases">
        <title>Whole genome sequence of oil-degrading bacteria Rhodococcus pyridinivorans strain 5Ap.</title>
        <authorList>
            <person name="Akhremchuk A.E."/>
            <person name="Valentovich L.N."/>
            <person name="Charniauskaya M.I."/>
            <person name="Bukliarevich H.A."/>
            <person name="Titok M.A."/>
        </authorList>
    </citation>
    <scope>NUCLEOTIDE SEQUENCE [LARGE SCALE GENOMIC DNA]</scope>
    <source>
        <strain evidence="5 6">5Ap</strain>
    </source>
</reference>
<gene>
    <name evidence="5" type="ORF">INP59_19820</name>
</gene>
<dbReference type="Pfam" id="PF13439">
    <property type="entry name" value="Glyco_transf_4"/>
    <property type="match status" value="1"/>
</dbReference>
<dbReference type="Proteomes" id="UP000593818">
    <property type="component" value="Chromosome"/>
</dbReference>
<dbReference type="PANTHER" id="PTHR46401">
    <property type="entry name" value="GLYCOSYLTRANSFERASE WBBK-RELATED"/>
    <property type="match status" value="1"/>
</dbReference>
<protein>
    <submittedName>
        <fullName evidence="5">Glycosyltransferase family 4 protein</fullName>
    </submittedName>
</protein>
<evidence type="ECO:0000256" key="1">
    <source>
        <dbReference type="ARBA" id="ARBA00022676"/>
    </source>
</evidence>
<name>A0A7M2XK96_9NOCA</name>
<feature type="domain" description="Glycosyltransferase subfamily 4-like N-terminal" evidence="4">
    <location>
        <begin position="76"/>
        <end position="150"/>
    </location>
</feature>
<dbReference type="CDD" id="cd03809">
    <property type="entry name" value="GT4_MtfB-like"/>
    <property type="match status" value="1"/>
</dbReference>
<dbReference type="Gene3D" id="3.40.50.2000">
    <property type="entry name" value="Glycogen Phosphorylase B"/>
    <property type="match status" value="2"/>
</dbReference>
<dbReference type="PANTHER" id="PTHR46401:SF2">
    <property type="entry name" value="GLYCOSYLTRANSFERASE WBBK-RELATED"/>
    <property type="match status" value="1"/>
</dbReference>
<dbReference type="Pfam" id="PF00534">
    <property type="entry name" value="Glycos_transf_1"/>
    <property type="match status" value="1"/>
</dbReference>